<sequence length="265" mass="30404">MVLQRFEGAQLQVDGAYTQDVIRSFIDKLTVPDVNGFESVRLTLKPCDPKMDRCLEIYAHCFPKVWDEKWAPSEIEDKIPTDVMTFTDDIGREAKRVTDYWEENRREHRDVFRVAGQKRLADATKAYGSSFLIHTDDRRLNAKEIQNRLSKSYIALAKECNEGRLGSDGILEMSMTQYPTHPWTNRVKINTNQPASPELYEGIKKVLREQNLNMSVKVKTSIATYLSCWARESGLPHIPFDSPAETFSNSVDELNNLLTKTSFFG</sequence>
<reference evidence="1" key="1">
    <citation type="submission" date="2023-06" db="EMBL/GenBank/DDBJ databases">
        <authorList>
            <person name="Delattre M."/>
        </authorList>
    </citation>
    <scope>NUCLEOTIDE SEQUENCE</scope>
    <source>
        <strain evidence="1">AF72</strain>
    </source>
</reference>
<dbReference type="AlphaFoldDB" id="A0AA36CT92"/>
<dbReference type="Proteomes" id="UP001177023">
    <property type="component" value="Unassembled WGS sequence"/>
</dbReference>
<accession>A0AA36CT92</accession>
<protein>
    <submittedName>
        <fullName evidence="1">Uncharacterized protein</fullName>
    </submittedName>
</protein>
<feature type="non-terminal residue" evidence="1">
    <location>
        <position position="1"/>
    </location>
</feature>
<proteinExistence type="predicted"/>
<organism evidence="1 2">
    <name type="scientific">Mesorhabditis spiculigera</name>
    <dbReference type="NCBI Taxonomy" id="96644"/>
    <lineage>
        <taxon>Eukaryota</taxon>
        <taxon>Metazoa</taxon>
        <taxon>Ecdysozoa</taxon>
        <taxon>Nematoda</taxon>
        <taxon>Chromadorea</taxon>
        <taxon>Rhabditida</taxon>
        <taxon>Rhabditina</taxon>
        <taxon>Rhabditomorpha</taxon>
        <taxon>Rhabditoidea</taxon>
        <taxon>Rhabditidae</taxon>
        <taxon>Mesorhabditinae</taxon>
        <taxon>Mesorhabditis</taxon>
    </lineage>
</organism>
<comment type="caution">
    <text evidence="1">The sequence shown here is derived from an EMBL/GenBank/DDBJ whole genome shotgun (WGS) entry which is preliminary data.</text>
</comment>
<keyword evidence="2" id="KW-1185">Reference proteome</keyword>
<name>A0AA36CT92_9BILA</name>
<gene>
    <name evidence="1" type="ORF">MSPICULIGERA_LOCUS13168</name>
</gene>
<evidence type="ECO:0000313" key="2">
    <source>
        <dbReference type="Proteomes" id="UP001177023"/>
    </source>
</evidence>
<dbReference type="EMBL" id="CATQJA010002634">
    <property type="protein sequence ID" value="CAJ0574841.1"/>
    <property type="molecule type" value="Genomic_DNA"/>
</dbReference>
<evidence type="ECO:0000313" key="1">
    <source>
        <dbReference type="EMBL" id="CAJ0574841.1"/>
    </source>
</evidence>